<evidence type="ECO:0000259" key="3">
    <source>
        <dbReference type="PROSITE" id="PS51061"/>
    </source>
</evidence>
<dbReference type="Pfam" id="PF01424">
    <property type="entry name" value="R3H"/>
    <property type="match status" value="1"/>
</dbReference>
<dbReference type="GeneID" id="101694048"/>
<dbReference type="SUPFAM" id="SSF82708">
    <property type="entry name" value="R3H domain"/>
    <property type="match status" value="1"/>
</dbReference>
<feature type="compositionally biased region" description="Low complexity" evidence="2">
    <location>
        <begin position="356"/>
        <end position="386"/>
    </location>
</feature>
<dbReference type="InterPro" id="IPR051937">
    <property type="entry name" value="R3H_domain_containing"/>
</dbReference>
<feature type="compositionally biased region" description="Polar residues" evidence="2">
    <location>
        <begin position="326"/>
        <end position="347"/>
    </location>
</feature>
<evidence type="ECO:0000259" key="4">
    <source>
        <dbReference type="PROSITE" id="PS51673"/>
    </source>
</evidence>
<organism evidence="5 6">
    <name type="scientific">Mustela putorius furo</name>
    <name type="common">European domestic ferret</name>
    <name type="synonym">Mustela furo</name>
    <dbReference type="NCBI Taxonomy" id="9669"/>
    <lineage>
        <taxon>Eukaryota</taxon>
        <taxon>Metazoa</taxon>
        <taxon>Chordata</taxon>
        <taxon>Craniata</taxon>
        <taxon>Vertebrata</taxon>
        <taxon>Euteleostomi</taxon>
        <taxon>Mammalia</taxon>
        <taxon>Eutheria</taxon>
        <taxon>Laurasiatheria</taxon>
        <taxon>Carnivora</taxon>
        <taxon>Caniformia</taxon>
        <taxon>Musteloidea</taxon>
        <taxon>Mustelidae</taxon>
        <taxon>Mustelinae</taxon>
        <taxon>Mustela</taxon>
    </lineage>
</organism>
<dbReference type="Proteomes" id="UP000000715">
    <property type="component" value="Unplaced"/>
</dbReference>
<evidence type="ECO:0000256" key="2">
    <source>
        <dbReference type="SAM" id="MobiDB-lite"/>
    </source>
</evidence>
<feature type="domain" description="R3H" evidence="3">
    <location>
        <begin position="164"/>
        <end position="227"/>
    </location>
</feature>
<keyword evidence="5" id="KW-1185">Reference proteome</keyword>
<dbReference type="InterPro" id="IPR036867">
    <property type="entry name" value="R3H_dom_sf"/>
</dbReference>
<feature type="region of interest" description="Disordered" evidence="2">
    <location>
        <begin position="297"/>
        <end position="392"/>
    </location>
</feature>
<feature type="compositionally biased region" description="Polar residues" evidence="2">
    <location>
        <begin position="84"/>
        <end position="99"/>
    </location>
</feature>
<feature type="region of interest" description="Disordered" evidence="2">
    <location>
        <begin position="558"/>
        <end position="583"/>
    </location>
</feature>
<dbReference type="PROSITE" id="PS51673">
    <property type="entry name" value="SUZ"/>
    <property type="match status" value="1"/>
</dbReference>
<proteinExistence type="predicted"/>
<dbReference type="FunFam" id="3.30.1370.50:FF:000001">
    <property type="entry name" value="R3H domain-containing protein 2 isoform 1"/>
    <property type="match status" value="1"/>
</dbReference>
<accession>A0A8U0SLG4</accession>
<feature type="region of interest" description="Disordered" evidence="2">
    <location>
        <begin position="448"/>
        <end position="515"/>
    </location>
</feature>
<evidence type="ECO:0000256" key="1">
    <source>
        <dbReference type="ARBA" id="ARBA00022553"/>
    </source>
</evidence>
<feature type="compositionally biased region" description="Basic and acidic residues" evidence="2">
    <location>
        <begin position="316"/>
        <end position="325"/>
    </location>
</feature>
<feature type="compositionally biased region" description="Pro residues" evidence="2">
    <location>
        <begin position="482"/>
        <end position="492"/>
    </location>
</feature>
<feature type="region of interest" description="Disordered" evidence="2">
    <location>
        <begin position="1"/>
        <end position="130"/>
    </location>
</feature>
<dbReference type="GO" id="GO:0003676">
    <property type="term" value="F:nucleic acid binding"/>
    <property type="evidence" value="ECO:0007669"/>
    <property type="project" value="UniProtKB-UniRule"/>
</dbReference>
<reference evidence="6" key="1">
    <citation type="submission" date="2025-08" db="UniProtKB">
        <authorList>
            <consortium name="RefSeq"/>
        </authorList>
    </citation>
    <scope>IDENTIFICATION</scope>
    <source>
        <tissue evidence="6">Brain</tissue>
    </source>
</reference>
<dbReference type="PANTHER" id="PTHR15672:SF14">
    <property type="entry name" value="CAMP-REGULATED PHOSPHOPROTEIN 21"/>
    <property type="match status" value="1"/>
</dbReference>
<dbReference type="InterPro" id="IPR024771">
    <property type="entry name" value="SUZ"/>
</dbReference>
<evidence type="ECO:0000313" key="5">
    <source>
        <dbReference type="Proteomes" id="UP000000715"/>
    </source>
</evidence>
<feature type="compositionally biased region" description="Pro residues" evidence="2">
    <location>
        <begin position="617"/>
        <end position="626"/>
    </location>
</feature>
<dbReference type="AlphaFoldDB" id="A0A8U0SLG4"/>
<dbReference type="RefSeq" id="XP_044945020.1">
    <property type="nucleotide sequence ID" value="XM_045089085.1"/>
</dbReference>
<dbReference type="Gene3D" id="3.30.1370.50">
    <property type="entry name" value="R3H-like domain"/>
    <property type="match status" value="1"/>
</dbReference>
<evidence type="ECO:0000313" key="6">
    <source>
        <dbReference type="RefSeq" id="XP_044945020.1"/>
    </source>
</evidence>
<feature type="compositionally biased region" description="Pro residues" evidence="2">
    <location>
        <begin position="568"/>
        <end position="577"/>
    </location>
</feature>
<dbReference type="SMART" id="SM00393">
    <property type="entry name" value="R3H"/>
    <property type="match status" value="1"/>
</dbReference>
<dbReference type="CTD" id="10777"/>
<keyword evidence="1" id="KW-0597">Phosphoprotein</keyword>
<feature type="compositionally biased region" description="Low complexity" evidence="2">
    <location>
        <begin position="304"/>
        <end position="314"/>
    </location>
</feature>
<dbReference type="InterPro" id="IPR001374">
    <property type="entry name" value="R3H_dom"/>
</dbReference>
<dbReference type="CDD" id="cd02642">
    <property type="entry name" value="R3H_encore_like"/>
    <property type="match status" value="1"/>
</dbReference>
<gene>
    <name evidence="6" type="primary">ARPP21</name>
</gene>
<protein>
    <submittedName>
        <fullName evidence="6">cAMP-regulated phosphoprotein 21 isoform X11</fullName>
    </submittedName>
</protein>
<dbReference type="PANTHER" id="PTHR15672">
    <property type="entry name" value="CAMP-REGULATED PHOSPHOPROTEIN 21 RELATED R3H DOMAIN CONTAINING PROTEIN"/>
    <property type="match status" value="1"/>
</dbReference>
<name>A0A8U0SLG4_MUSPF</name>
<dbReference type="PROSITE" id="PS51061">
    <property type="entry name" value="R3H"/>
    <property type="match status" value="1"/>
</dbReference>
<feature type="domain" description="SUZ" evidence="4">
    <location>
        <begin position="228"/>
        <end position="308"/>
    </location>
</feature>
<sequence>MSEPGDLSQAVVEEGGTEQQESATPENGIVKSESLDEEEKLELQRRLAAQNQERRKSKSGAGKGKLTRSLAVCEESARPGGESLQDQESIHLQLSSFPSLQEDDKSRKDDSEREKEKDKNKDKTSEKPKIRMLSKDCSQEYTDATGIDLHEFLINTLKNNSRDRMILLKMEQEIIDFIGDNNNHYKKFPQMSSYQRMLVHRVAAYFGLDHNVDQTGKSVIINKTSNTRIPEQRFCEHLKDEKGEESQKRFILKRDNSSIDKEDNQSVCSQESLFVDNRLLEDSNICNETYKKRQLFRGNRDGSGRTSGSRQSSSENELKWSDHQRAWSSTDSDSSNRNLKPTMTKTASFGGITVLTRGDSTSSTRSTGKLSKAGSESNSSTGSSGSLPRTHAPLQSAPLAAGVATGSPSCLPYPESGAGGQPGPSTSYILLPLEAAAGIPPGSILLNPHTGQPFVNPDGTPAIYNPPTSQQPLRGVMMAPSQQPPPQQPSPQPQQQVQPPQPHMAGPLVTQSVQGLQASSQSVQYPAVSFPPQHLLPVSATQQFPMRDDVTTQFTQMNLSRQSSGETPEPPPGPVYPPSLMAQPTQQPSYVIASTGQQLPTAGFSGSGPPISQQVLQPPPSPQGFVQQPPPAQMSVYYYPSGQYPTSTTQQYRPLASVQYSAQRAQQMSQAAQQAGYQPVLSGQQGFQGLIGVQQPPQSQSVMSNQPGAPVQSVMVSYPAMSSYQVPMTQGSQGLPQQSYQQPIMLPNQAGQGSLPATGMPVYCNVTPPTPQNNLRLIGPHCPSSSVPVMSASCRTNCATMSNTGWQVKF</sequence>
<feature type="region of interest" description="Disordered" evidence="2">
    <location>
        <begin position="598"/>
        <end position="626"/>
    </location>
</feature>
<dbReference type="GO" id="GO:0005737">
    <property type="term" value="C:cytoplasm"/>
    <property type="evidence" value="ECO:0007669"/>
    <property type="project" value="TreeGrafter"/>
</dbReference>
<feature type="compositionally biased region" description="Basic and acidic residues" evidence="2">
    <location>
        <begin position="102"/>
        <end position="130"/>
    </location>
</feature>